<dbReference type="Proteomes" id="UP000243459">
    <property type="component" value="Chromosome 1"/>
</dbReference>
<evidence type="ECO:0000256" key="2">
    <source>
        <dbReference type="ARBA" id="ARBA00023239"/>
    </source>
</evidence>
<keyword evidence="2" id="KW-0456">Lyase</keyword>
<organism evidence="5 6">
    <name type="scientific">Asparagus officinalis</name>
    <name type="common">Garden asparagus</name>
    <dbReference type="NCBI Taxonomy" id="4686"/>
    <lineage>
        <taxon>Eukaryota</taxon>
        <taxon>Viridiplantae</taxon>
        <taxon>Streptophyta</taxon>
        <taxon>Embryophyta</taxon>
        <taxon>Tracheophyta</taxon>
        <taxon>Spermatophyta</taxon>
        <taxon>Magnoliopsida</taxon>
        <taxon>Liliopsida</taxon>
        <taxon>Asparagales</taxon>
        <taxon>Asparagaceae</taxon>
        <taxon>Asparagoideae</taxon>
        <taxon>Asparagus</taxon>
    </lineage>
</organism>
<name>A0A5P1FLX9_ASPOF</name>
<dbReference type="GO" id="GO:0003857">
    <property type="term" value="F:(3S)-3-hydroxyacyl-CoA dehydrogenase (NAD+) activity"/>
    <property type="evidence" value="ECO:0007669"/>
    <property type="project" value="TreeGrafter"/>
</dbReference>
<sequence>MQKGILSYNCVLDYESFKDIDMVIEAVTENMTSKQQIFAELEKYCPPHCILASNTSTIYFNLIGEKTRCQDRIIGANFFRFPHCTGIYTQEQIDAWKKS</sequence>
<dbReference type="PANTHER" id="PTHR23309">
    <property type="entry name" value="3-HYDROXYACYL-COA DEHYROGENASE"/>
    <property type="match status" value="1"/>
</dbReference>
<evidence type="ECO:0000256" key="3">
    <source>
        <dbReference type="ARBA" id="ARBA00023268"/>
    </source>
</evidence>
<dbReference type="SUPFAM" id="SSF51735">
    <property type="entry name" value="NAD(P)-binding Rossmann-fold domains"/>
    <property type="match status" value="1"/>
</dbReference>
<dbReference type="GO" id="GO:0070403">
    <property type="term" value="F:NAD+ binding"/>
    <property type="evidence" value="ECO:0007669"/>
    <property type="project" value="InterPro"/>
</dbReference>
<accession>A0A5P1FLX9</accession>
<dbReference type="InterPro" id="IPR036291">
    <property type="entry name" value="NAD(P)-bd_dom_sf"/>
</dbReference>
<dbReference type="PANTHER" id="PTHR23309:SF9">
    <property type="entry name" value="PEROXISOMAL FATTY ACID BETA-OXIDATION MULTIFUNCTIONAL PROTEIN MFP2"/>
    <property type="match status" value="1"/>
</dbReference>
<reference evidence="6" key="1">
    <citation type="journal article" date="2017" name="Nat. Commun.">
        <title>The asparagus genome sheds light on the origin and evolution of a young Y chromosome.</title>
        <authorList>
            <person name="Harkess A."/>
            <person name="Zhou J."/>
            <person name="Xu C."/>
            <person name="Bowers J.E."/>
            <person name="Van der Hulst R."/>
            <person name="Ayyampalayam S."/>
            <person name="Mercati F."/>
            <person name="Riccardi P."/>
            <person name="McKain M.R."/>
            <person name="Kakrana A."/>
            <person name="Tang H."/>
            <person name="Ray J."/>
            <person name="Groenendijk J."/>
            <person name="Arikit S."/>
            <person name="Mathioni S.M."/>
            <person name="Nakano M."/>
            <person name="Shan H."/>
            <person name="Telgmann-Rauber A."/>
            <person name="Kanno A."/>
            <person name="Yue Z."/>
            <person name="Chen H."/>
            <person name="Li W."/>
            <person name="Chen Y."/>
            <person name="Xu X."/>
            <person name="Zhang Y."/>
            <person name="Luo S."/>
            <person name="Chen H."/>
            <person name="Gao J."/>
            <person name="Mao Z."/>
            <person name="Pires J.C."/>
            <person name="Luo M."/>
            <person name="Kudrna D."/>
            <person name="Wing R.A."/>
            <person name="Meyers B.C."/>
            <person name="Yi K."/>
            <person name="Kong H."/>
            <person name="Lavrijsen P."/>
            <person name="Sunseri F."/>
            <person name="Falavigna A."/>
            <person name="Ye Y."/>
            <person name="Leebens-Mack J.H."/>
            <person name="Chen G."/>
        </authorList>
    </citation>
    <scope>NUCLEOTIDE SEQUENCE [LARGE SCALE GENOMIC DNA]</scope>
    <source>
        <strain evidence="6">cv. DH0086</strain>
    </source>
</reference>
<evidence type="ECO:0000313" key="5">
    <source>
        <dbReference type="EMBL" id="ONK79325.1"/>
    </source>
</evidence>
<proteinExistence type="predicted"/>
<dbReference type="InterPro" id="IPR006176">
    <property type="entry name" value="3-OHacyl-CoA_DH_NAD-bd"/>
</dbReference>
<dbReference type="GO" id="GO:0006635">
    <property type="term" value="P:fatty acid beta-oxidation"/>
    <property type="evidence" value="ECO:0007669"/>
    <property type="project" value="TreeGrafter"/>
</dbReference>
<evidence type="ECO:0000256" key="1">
    <source>
        <dbReference type="ARBA" id="ARBA00023235"/>
    </source>
</evidence>
<dbReference type="EMBL" id="CM007381">
    <property type="protein sequence ID" value="ONK79325.1"/>
    <property type="molecule type" value="Genomic_DNA"/>
</dbReference>
<dbReference type="GO" id="GO:0016829">
    <property type="term" value="F:lyase activity"/>
    <property type="evidence" value="ECO:0007669"/>
    <property type="project" value="UniProtKB-KW"/>
</dbReference>
<dbReference type="Gene3D" id="3.40.50.720">
    <property type="entry name" value="NAD(P)-binding Rossmann-like Domain"/>
    <property type="match status" value="1"/>
</dbReference>
<feature type="domain" description="3-hydroxyacyl-CoA dehydrogenase NAD binding" evidence="4">
    <location>
        <begin position="9"/>
        <end position="83"/>
    </location>
</feature>
<keyword evidence="6" id="KW-1185">Reference proteome</keyword>
<dbReference type="Pfam" id="PF02737">
    <property type="entry name" value="3HCDH_N"/>
    <property type="match status" value="1"/>
</dbReference>
<keyword evidence="1" id="KW-0413">Isomerase</keyword>
<dbReference type="GO" id="GO:0016853">
    <property type="term" value="F:isomerase activity"/>
    <property type="evidence" value="ECO:0007669"/>
    <property type="project" value="UniProtKB-KW"/>
</dbReference>
<evidence type="ECO:0000313" key="6">
    <source>
        <dbReference type="Proteomes" id="UP000243459"/>
    </source>
</evidence>
<keyword evidence="3" id="KW-0511">Multifunctional enzyme</keyword>
<gene>
    <name evidence="5" type="ORF">A4U43_C01F5220</name>
</gene>
<dbReference type="Gramene" id="ONK79325">
    <property type="protein sequence ID" value="ONK79325"/>
    <property type="gene ID" value="A4U43_C01F5220"/>
</dbReference>
<dbReference type="AlphaFoldDB" id="A0A5P1FLX9"/>
<protein>
    <recommendedName>
        <fullName evidence="4">3-hydroxyacyl-CoA dehydrogenase NAD binding domain-containing protein</fullName>
    </recommendedName>
</protein>
<evidence type="ECO:0000259" key="4">
    <source>
        <dbReference type="Pfam" id="PF02737"/>
    </source>
</evidence>
<dbReference type="GO" id="GO:0005777">
    <property type="term" value="C:peroxisome"/>
    <property type="evidence" value="ECO:0007669"/>
    <property type="project" value="TreeGrafter"/>
</dbReference>